<reference evidence="1 2" key="1">
    <citation type="submission" date="2018-05" db="EMBL/GenBank/DDBJ databases">
        <title>Brumimicrobium oceani sp. nov., isolated from coastal sediment.</title>
        <authorList>
            <person name="Kou Y."/>
        </authorList>
    </citation>
    <scope>NUCLEOTIDE SEQUENCE [LARGE SCALE GENOMIC DNA]</scope>
    <source>
        <strain evidence="1 2">C305</strain>
    </source>
</reference>
<evidence type="ECO:0000313" key="2">
    <source>
        <dbReference type="Proteomes" id="UP000245370"/>
    </source>
</evidence>
<sequence length="87" mass="10279">MKQDSKKQTELLKSIENFIITSNLTFRVEDDKGDYLFYLTSKSGLPFTFDVCDGYVEFYGDKSHDLINYYDSDFIEKTLKMIQSYLE</sequence>
<dbReference type="EMBL" id="QFRJ01000002">
    <property type="protein sequence ID" value="PWH86482.1"/>
    <property type="molecule type" value="Genomic_DNA"/>
</dbReference>
<accession>A0A2U2XFA4</accession>
<dbReference type="Proteomes" id="UP000245370">
    <property type="component" value="Unassembled WGS sequence"/>
</dbReference>
<protein>
    <recommendedName>
        <fullName evidence="3">DUF3081 domain-containing protein</fullName>
    </recommendedName>
</protein>
<organism evidence="1 2">
    <name type="scientific">Brumimicrobium oceani</name>
    <dbReference type="NCBI Taxonomy" id="2100725"/>
    <lineage>
        <taxon>Bacteria</taxon>
        <taxon>Pseudomonadati</taxon>
        <taxon>Bacteroidota</taxon>
        <taxon>Flavobacteriia</taxon>
        <taxon>Flavobacteriales</taxon>
        <taxon>Crocinitomicaceae</taxon>
        <taxon>Brumimicrobium</taxon>
    </lineage>
</organism>
<dbReference type="RefSeq" id="WP_109358593.1">
    <property type="nucleotide sequence ID" value="NZ_QFRJ01000002.1"/>
</dbReference>
<dbReference type="OrthoDB" id="9853126at2"/>
<keyword evidence="2" id="KW-1185">Reference proteome</keyword>
<name>A0A2U2XFA4_9FLAO</name>
<evidence type="ECO:0008006" key="3">
    <source>
        <dbReference type="Google" id="ProtNLM"/>
    </source>
</evidence>
<evidence type="ECO:0000313" key="1">
    <source>
        <dbReference type="EMBL" id="PWH86482.1"/>
    </source>
</evidence>
<dbReference type="AlphaFoldDB" id="A0A2U2XFA4"/>
<proteinExistence type="predicted"/>
<gene>
    <name evidence="1" type="ORF">DIT68_04390</name>
</gene>
<reference evidence="1 2" key="2">
    <citation type="submission" date="2018-05" db="EMBL/GenBank/DDBJ databases">
        <authorList>
            <person name="Lanie J.A."/>
            <person name="Ng W.-L."/>
            <person name="Kazmierczak K.M."/>
            <person name="Andrzejewski T.M."/>
            <person name="Davidsen T.M."/>
            <person name="Wayne K.J."/>
            <person name="Tettelin H."/>
            <person name="Glass J.I."/>
            <person name="Rusch D."/>
            <person name="Podicherti R."/>
            <person name="Tsui H.-C.T."/>
            <person name="Winkler M.E."/>
        </authorList>
    </citation>
    <scope>NUCLEOTIDE SEQUENCE [LARGE SCALE GENOMIC DNA]</scope>
    <source>
        <strain evidence="1 2">C305</strain>
    </source>
</reference>
<comment type="caution">
    <text evidence="1">The sequence shown here is derived from an EMBL/GenBank/DDBJ whole genome shotgun (WGS) entry which is preliminary data.</text>
</comment>